<feature type="compositionally biased region" description="Acidic residues" evidence="4">
    <location>
        <begin position="172"/>
        <end position="185"/>
    </location>
</feature>
<keyword evidence="3" id="KW-0175">Coiled coil</keyword>
<dbReference type="InterPro" id="IPR052494">
    <property type="entry name" value="Flagella_assembly_related"/>
</dbReference>
<accession>A0AAV3T1Z9</accession>
<name>A0AAV3T1Z9_9EURY</name>
<comment type="subcellular location">
    <subcellularLocation>
        <location evidence="1">Archaeal flagellum</location>
    </subcellularLocation>
</comment>
<dbReference type="PANTHER" id="PTHR40698:SF2">
    <property type="entry name" value="FLAGELLA-RELATED PROTEIN C-RELATED"/>
    <property type="match status" value="1"/>
</dbReference>
<evidence type="ECO:0000313" key="6">
    <source>
        <dbReference type="EMBL" id="GAA0652302.1"/>
    </source>
</evidence>
<proteinExistence type="predicted"/>
<dbReference type="RefSeq" id="WP_227260879.1">
    <property type="nucleotide sequence ID" value="NZ_BAAADU010000002.1"/>
</dbReference>
<organism evidence="6 7">
    <name type="scientific">Salarchaeum japonicum</name>
    <dbReference type="NCBI Taxonomy" id="555573"/>
    <lineage>
        <taxon>Archaea</taxon>
        <taxon>Methanobacteriati</taxon>
        <taxon>Methanobacteriota</taxon>
        <taxon>Stenosarchaea group</taxon>
        <taxon>Halobacteria</taxon>
        <taxon>Halobacteriales</taxon>
        <taxon>Halobacteriaceae</taxon>
    </lineage>
</organism>
<feature type="coiled-coil region" evidence="3">
    <location>
        <begin position="84"/>
        <end position="118"/>
    </location>
</feature>
<dbReference type="InterPro" id="IPR009205">
    <property type="entry name" value="FlaC_arc"/>
</dbReference>
<feature type="domain" description="Archaeal flagella protein FlaD/E" evidence="5">
    <location>
        <begin position="229"/>
        <end position="321"/>
    </location>
</feature>
<dbReference type="PANTHER" id="PTHR40698">
    <property type="entry name" value="FLAGELLA-RELATED PROTEIN E-RELATED-RELATED"/>
    <property type="match status" value="1"/>
</dbReference>
<dbReference type="Pfam" id="PF05377">
    <property type="entry name" value="FlaC_arch"/>
    <property type="match status" value="1"/>
</dbReference>
<evidence type="ECO:0000256" key="4">
    <source>
        <dbReference type="SAM" id="MobiDB-lite"/>
    </source>
</evidence>
<dbReference type="Pfam" id="PF04659">
    <property type="entry name" value="Arch_fla_DE"/>
    <property type="match status" value="1"/>
</dbReference>
<protein>
    <recommendedName>
        <fullName evidence="5">Archaeal flagella protein FlaD/E domain-containing protein</fullName>
    </recommendedName>
</protein>
<dbReference type="GO" id="GO:0097588">
    <property type="term" value="P:archaeal or bacterial-type flagellum-dependent cell motility"/>
    <property type="evidence" value="ECO:0007669"/>
    <property type="project" value="InterPro"/>
</dbReference>
<evidence type="ECO:0000313" key="7">
    <source>
        <dbReference type="Proteomes" id="UP001500194"/>
    </source>
</evidence>
<dbReference type="GO" id="GO:0097589">
    <property type="term" value="C:archaeal-type flagellum"/>
    <property type="evidence" value="ECO:0007669"/>
    <property type="project" value="UniProtKB-SubCell"/>
</dbReference>
<sequence length="329" mass="35832">MNLGDVMRELGLDSLVPNTQSKDEERDAEADAEQTDADSETDDEAADSGETETESEPEPQPPRISTEAFEGDVGDAVEELQYNLDEVRNRVGTNESAIESLENDQESMEARLDEIQETNATLLGVYDRLTDDINPFSSSSERDAVAPDDETYGVMSGEASDDIGHERHTTEDADEDESDDEDVVSFEDLKANLDADADADEEPDAEDDEAADEPVEPPARPVSASQSGDSPYLNALAPTYATDVLLMQWVSMLVDTAGPAGALKTIDYYAQIDWISPSVKRQLETVLSGAHDLDEDQPSRPPSELSVEAHSESFEHIQKLAQQTELAGT</sequence>
<dbReference type="GeneID" id="68573890"/>
<dbReference type="Gene3D" id="1.20.5.340">
    <property type="match status" value="1"/>
</dbReference>
<feature type="compositionally biased region" description="Basic and acidic residues" evidence="4">
    <location>
        <begin position="1"/>
        <end position="11"/>
    </location>
</feature>
<evidence type="ECO:0000256" key="1">
    <source>
        <dbReference type="ARBA" id="ARBA00004618"/>
    </source>
</evidence>
<evidence type="ECO:0000259" key="5">
    <source>
        <dbReference type="Pfam" id="PF04659"/>
    </source>
</evidence>
<comment type="caution">
    <text evidence="6">The sequence shown here is derived from an EMBL/GenBank/DDBJ whole genome shotgun (WGS) entry which is preliminary data.</text>
</comment>
<dbReference type="Proteomes" id="UP001500194">
    <property type="component" value="Unassembled WGS sequence"/>
</dbReference>
<feature type="region of interest" description="Disordered" evidence="4">
    <location>
        <begin position="1"/>
        <end position="71"/>
    </location>
</feature>
<keyword evidence="2" id="KW-0974">Archaeal flagellum</keyword>
<feature type="compositionally biased region" description="Basic and acidic residues" evidence="4">
    <location>
        <begin position="162"/>
        <end position="171"/>
    </location>
</feature>
<gene>
    <name evidence="6" type="ORF">GCM10009019_14330</name>
</gene>
<evidence type="ECO:0000256" key="2">
    <source>
        <dbReference type="ARBA" id="ARBA00022440"/>
    </source>
</evidence>
<reference evidence="6 7" key="1">
    <citation type="journal article" date="2019" name="Int. J. Syst. Evol. Microbiol.">
        <title>The Global Catalogue of Microorganisms (GCM) 10K type strain sequencing project: providing services to taxonomists for standard genome sequencing and annotation.</title>
        <authorList>
            <consortium name="The Broad Institute Genomics Platform"/>
            <consortium name="The Broad Institute Genome Sequencing Center for Infectious Disease"/>
            <person name="Wu L."/>
            <person name="Ma J."/>
        </authorList>
    </citation>
    <scope>NUCLEOTIDE SEQUENCE [LARGE SCALE GENOMIC DNA]</scope>
    <source>
        <strain evidence="6 7">JCM 16327</strain>
    </source>
</reference>
<keyword evidence="7" id="KW-1185">Reference proteome</keyword>
<dbReference type="InterPro" id="IPR006752">
    <property type="entry name" value="Arch_fla_DE"/>
</dbReference>
<feature type="region of interest" description="Disordered" evidence="4">
    <location>
        <begin position="131"/>
        <end position="232"/>
    </location>
</feature>
<feature type="compositionally biased region" description="Acidic residues" evidence="4">
    <location>
        <begin position="195"/>
        <end position="215"/>
    </location>
</feature>
<dbReference type="EMBL" id="BAAADU010000002">
    <property type="protein sequence ID" value="GAA0652302.1"/>
    <property type="molecule type" value="Genomic_DNA"/>
</dbReference>
<evidence type="ECO:0000256" key="3">
    <source>
        <dbReference type="SAM" id="Coils"/>
    </source>
</evidence>
<feature type="compositionally biased region" description="Acidic residues" evidence="4">
    <location>
        <begin position="26"/>
        <end position="57"/>
    </location>
</feature>
<feature type="region of interest" description="Disordered" evidence="4">
    <location>
        <begin position="290"/>
        <end position="312"/>
    </location>
</feature>
<dbReference type="AlphaFoldDB" id="A0AAV3T1Z9"/>